<evidence type="ECO:0000256" key="1">
    <source>
        <dbReference type="ARBA" id="ARBA00001974"/>
    </source>
</evidence>
<feature type="region of interest" description="Disordered" evidence="5">
    <location>
        <begin position="844"/>
        <end position="875"/>
    </location>
</feature>
<sequence>MRGVILLLCGLIYSWESDARSPFTAKAPPAFAKPSPILRHRRSFNRRRTDPPAHRWHSQFANSRQDADAADVAKRPRICVVGGGFGGLYTALLLSRFPFKKVVPEVVLIDEKERFVFLPLLYELAMGAACEDEVAPLYADLLEGESSEVPISFMRGRVAHVDVDNRELHFEPLPDPSSAIPSPSPSPFPPPDRRSFSWRLHIAARLLSVLAFPFRRLRRKKRPDGRRTAASVGASGVSPPLTYDTLVLATGSVLSFGGCVGAADHCVPFYTLDDARALQGIIAELEDKIRRQKRRKDATVDRGEVHRSSEPDDAHQNRKIKVIVIGAGYAGVELATNLVSRLGPDSTEVSLIHRGPTPLPDAHPAMRNEALDALRQLGVDLRLNTAVREVRGVYHLGERECVEVDVVTEIPAAKGRGRVRTRTADLVVWTAGRKMCELVERLPLSKDGSGRIVVDRTLAATLATDVSGSTGIYALGDCAVVDGHDGVPMSAQAALQQADYVGWNVWAAYNGFKPLQYKYTHLGEMLSFGPEMGAAQLGSLPIPVQGMPAALLRRLHAIARQPTSRQRLRAGMSWLDGALGTRGLLKYGSSTRDPPLNVKLDTNLPESPTASGQVAEPSTDERPVAPPPSTQESLVDEIIEQWTPPALKPLARALEPLLPPLPIIPPAFVIDTAEQVARTVFEELSAPGEGATSGQEVDSGNATATADDGATGEGQTSSEAMLVDDERPQVLVDAESLMNASASAPAHEDASNDTWRRHESAVRLDHHGDDSMAMAMASQHPFLAPLSFEDFPFQPDRAPIVPPQPPESSTDRSAPIDEHPADGDGTPPTATLLPNETLQVYAERPDEGEGIGISSSDDADYRHAEEEGTGTGSDAVLLASMAQTLLASAIGEAPRLLVKGLDQLVSEAAKDERGGRSSDPLRGPGES</sequence>
<reference evidence="8 9" key="1">
    <citation type="submission" date="2014-11" db="EMBL/GenBank/DDBJ databases">
        <authorList>
            <person name="Zhu J."/>
            <person name="Qi W."/>
            <person name="Song R."/>
        </authorList>
    </citation>
    <scope>NUCLEOTIDE SEQUENCE [LARGE SCALE GENOMIC DNA]</scope>
</reference>
<dbReference type="STRING" id="1169540.A0A0G4GPT1"/>
<keyword evidence="9" id="KW-1185">Reference proteome</keyword>
<organism evidence="8 9">
    <name type="scientific">Vitrella brassicaformis (strain CCMP3155)</name>
    <dbReference type="NCBI Taxonomy" id="1169540"/>
    <lineage>
        <taxon>Eukaryota</taxon>
        <taxon>Sar</taxon>
        <taxon>Alveolata</taxon>
        <taxon>Colpodellida</taxon>
        <taxon>Vitrellaceae</taxon>
        <taxon>Vitrella</taxon>
    </lineage>
</organism>
<evidence type="ECO:0000256" key="4">
    <source>
        <dbReference type="ARBA" id="ARBA00023002"/>
    </source>
</evidence>
<proteinExistence type="predicted"/>
<dbReference type="PANTHER" id="PTHR42913">
    <property type="entry name" value="APOPTOSIS-INDUCING FACTOR 1"/>
    <property type="match status" value="1"/>
</dbReference>
<feature type="region of interest" description="Disordered" evidence="5">
    <location>
        <begin position="907"/>
        <end position="927"/>
    </location>
</feature>
<feature type="region of interest" description="Disordered" evidence="5">
    <location>
        <begin position="292"/>
        <end position="314"/>
    </location>
</feature>
<dbReference type="InParanoid" id="A0A0G4GPT1"/>
<protein>
    <recommendedName>
        <fullName evidence="7">FAD/NAD(P)-binding domain-containing protein</fullName>
    </recommendedName>
</protein>
<dbReference type="OrthoDB" id="5376590at2759"/>
<evidence type="ECO:0000313" key="9">
    <source>
        <dbReference type="Proteomes" id="UP000041254"/>
    </source>
</evidence>
<dbReference type="PhylomeDB" id="A0A0G4GPT1"/>
<evidence type="ECO:0000259" key="7">
    <source>
        <dbReference type="Pfam" id="PF07992"/>
    </source>
</evidence>
<feature type="signal peptide" evidence="6">
    <location>
        <begin position="1"/>
        <end position="19"/>
    </location>
</feature>
<keyword evidence="3" id="KW-0274">FAD</keyword>
<keyword evidence="2" id="KW-0285">Flavoprotein</keyword>
<feature type="compositionally biased region" description="Low complexity" evidence="5">
    <location>
        <begin position="698"/>
        <end position="716"/>
    </location>
</feature>
<gene>
    <name evidence="8" type="ORF">Vbra_1044</name>
</gene>
<dbReference type="AlphaFoldDB" id="A0A0G4GPT1"/>
<comment type="cofactor">
    <cofactor evidence="1">
        <name>FAD</name>
        <dbReference type="ChEBI" id="CHEBI:57692"/>
    </cofactor>
</comment>
<dbReference type="InterPro" id="IPR051169">
    <property type="entry name" value="NADH-Q_oxidoreductase"/>
</dbReference>
<dbReference type="GO" id="GO:0003955">
    <property type="term" value="F:NAD(P)H dehydrogenase (quinone) activity"/>
    <property type="evidence" value="ECO:0007669"/>
    <property type="project" value="TreeGrafter"/>
</dbReference>
<accession>A0A0G4GPT1</accession>
<feature type="region of interest" description="Disordered" evidence="5">
    <location>
        <begin position="42"/>
        <end position="62"/>
    </location>
</feature>
<evidence type="ECO:0000256" key="2">
    <source>
        <dbReference type="ARBA" id="ARBA00022630"/>
    </source>
</evidence>
<feature type="chain" id="PRO_5005190804" description="FAD/NAD(P)-binding domain-containing protein" evidence="6">
    <location>
        <begin position="20"/>
        <end position="927"/>
    </location>
</feature>
<evidence type="ECO:0000256" key="6">
    <source>
        <dbReference type="SAM" id="SignalP"/>
    </source>
</evidence>
<feature type="region of interest" description="Disordered" evidence="5">
    <location>
        <begin position="787"/>
        <end position="832"/>
    </location>
</feature>
<name>A0A0G4GPT1_VITBC</name>
<dbReference type="Proteomes" id="UP000041254">
    <property type="component" value="Unassembled WGS sequence"/>
</dbReference>
<dbReference type="GO" id="GO:0019646">
    <property type="term" value="P:aerobic electron transport chain"/>
    <property type="evidence" value="ECO:0007669"/>
    <property type="project" value="TreeGrafter"/>
</dbReference>
<feature type="region of interest" description="Disordered" evidence="5">
    <location>
        <begin position="586"/>
        <end position="632"/>
    </location>
</feature>
<dbReference type="InterPro" id="IPR036188">
    <property type="entry name" value="FAD/NAD-bd_sf"/>
</dbReference>
<dbReference type="InterPro" id="IPR023753">
    <property type="entry name" value="FAD/NAD-binding_dom"/>
</dbReference>
<keyword evidence="6" id="KW-0732">Signal</keyword>
<dbReference type="Pfam" id="PF07992">
    <property type="entry name" value="Pyr_redox_2"/>
    <property type="match status" value="1"/>
</dbReference>
<dbReference type="VEuPathDB" id="CryptoDB:Vbra_1044"/>
<dbReference type="PANTHER" id="PTHR42913:SF4">
    <property type="entry name" value="ALTERNATIVE NAD(P)H-UBIQUINONE OXIDOREDUCTASE C1, CHLOROPLASTIC_MITOCHONDRIAL"/>
    <property type="match status" value="1"/>
</dbReference>
<feature type="domain" description="FAD/NAD(P)-binding" evidence="7">
    <location>
        <begin position="240"/>
        <end position="498"/>
    </location>
</feature>
<evidence type="ECO:0000256" key="5">
    <source>
        <dbReference type="SAM" id="MobiDB-lite"/>
    </source>
</evidence>
<feature type="region of interest" description="Disordered" evidence="5">
    <location>
        <begin position="685"/>
        <end position="725"/>
    </location>
</feature>
<evidence type="ECO:0000256" key="3">
    <source>
        <dbReference type="ARBA" id="ARBA00022827"/>
    </source>
</evidence>
<feature type="compositionally biased region" description="Basic and acidic residues" evidence="5">
    <location>
        <begin position="297"/>
        <end position="314"/>
    </location>
</feature>
<dbReference type="Gene3D" id="3.50.50.100">
    <property type="match status" value="2"/>
</dbReference>
<feature type="region of interest" description="Disordered" evidence="5">
    <location>
        <begin position="172"/>
        <end position="191"/>
    </location>
</feature>
<dbReference type="EMBL" id="CDMY01000748">
    <property type="protein sequence ID" value="CEM32359.1"/>
    <property type="molecule type" value="Genomic_DNA"/>
</dbReference>
<keyword evidence="4" id="KW-0560">Oxidoreductase</keyword>
<dbReference type="SUPFAM" id="SSF51905">
    <property type="entry name" value="FAD/NAD(P)-binding domain"/>
    <property type="match status" value="1"/>
</dbReference>
<evidence type="ECO:0000313" key="8">
    <source>
        <dbReference type="EMBL" id="CEM32359.1"/>
    </source>
</evidence>